<accession>A0ABV2CUJ2</accession>
<dbReference type="PANTHER" id="PTHR38107:SF3">
    <property type="entry name" value="LYSOZYME RRRD-RELATED"/>
    <property type="match status" value="1"/>
</dbReference>
<evidence type="ECO:0000256" key="1">
    <source>
        <dbReference type="ARBA" id="ARBA00000632"/>
    </source>
</evidence>
<evidence type="ECO:0000313" key="8">
    <source>
        <dbReference type="EMBL" id="MET1491600.1"/>
    </source>
</evidence>
<dbReference type="PANTHER" id="PTHR38107">
    <property type="match status" value="1"/>
</dbReference>
<proteinExistence type="inferred from homology"/>
<dbReference type="Proteomes" id="UP001548590">
    <property type="component" value="Unassembled WGS sequence"/>
</dbReference>
<keyword evidence="9" id="KW-1185">Reference proteome</keyword>
<comment type="catalytic activity">
    <reaction evidence="1 6">
        <text>Hydrolysis of (1-&gt;4)-beta-linkages between N-acetylmuramic acid and N-acetyl-D-glucosamine residues in a peptidoglycan and between N-acetyl-D-glucosamine residues in chitodextrins.</text>
        <dbReference type="EC" id="3.2.1.17"/>
    </reaction>
</comment>
<sequence length="245" mass="27139">MSTENTTLASYATSISLFIKGLFTSIGEEIAALSFESKIGLMLGIGTFLINWYYQRRRDTREERRLGASQRGSAAKQILPVIAAGTLIAIGSSHLVTQRQYDFTAGWEGVRYQAYEDPAVPGLLTVCRGITNAAAPGWVVAGRTYTQQECFEKEIELMQHIVAPALAKMVKVTTTQQQREMLGDFAWNKGTTALAGSSLLKKLNAGDCWGAADEFDRWLWAGGRRWASLGKRNNAAQDNFRKWCK</sequence>
<gene>
    <name evidence="8" type="ORF">ABVT11_17300</name>
</gene>
<evidence type="ECO:0000313" key="9">
    <source>
        <dbReference type="Proteomes" id="UP001548590"/>
    </source>
</evidence>
<dbReference type="Pfam" id="PF00959">
    <property type="entry name" value="Phage_lysozyme"/>
    <property type="match status" value="1"/>
</dbReference>
<keyword evidence="4 6" id="KW-0378">Hydrolase</keyword>
<keyword evidence="3 6" id="KW-0081">Bacteriolytic enzyme</keyword>
<dbReference type="InterPro" id="IPR002196">
    <property type="entry name" value="Glyco_hydro_24"/>
</dbReference>
<feature type="transmembrane region" description="Helical" evidence="7">
    <location>
        <begin position="30"/>
        <end position="54"/>
    </location>
</feature>
<comment type="similarity">
    <text evidence="6">Belongs to the glycosyl hydrolase 24 family.</text>
</comment>
<keyword evidence="7" id="KW-1133">Transmembrane helix</keyword>
<keyword evidence="7" id="KW-0472">Membrane</keyword>
<dbReference type="RefSeq" id="WP_345929480.1">
    <property type="nucleotide sequence ID" value="NZ_JBDIVF010000010.1"/>
</dbReference>
<dbReference type="EMBL" id="JBEWLZ010000013">
    <property type="protein sequence ID" value="MET1491600.1"/>
    <property type="molecule type" value="Genomic_DNA"/>
</dbReference>
<dbReference type="InterPro" id="IPR023346">
    <property type="entry name" value="Lysozyme-like_dom_sf"/>
</dbReference>
<evidence type="ECO:0000256" key="3">
    <source>
        <dbReference type="ARBA" id="ARBA00022638"/>
    </source>
</evidence>
<dbReference type="GO" id="GO:0016787">
    <property type="term" value="F:hydrolase activity"/>
    <property type="evidence" value="ECO:0007669"/>
    <property type="project" value="UniProtKB-KW"/>
</dbReference>
<dbReference type="HAMAP" id="MF_04110">
    <property type="entry name" value="ENDOLYSIN_T4"/>
    <property type="match status" value="1"/>
</dbReference>
<evidence type="ECO:0000256" key="7">
    <source>
        <dbReference type="SAM" id="Phobius"/>
    </source>
</evidence>
<organism evidence="8 9">
    <name type="scientific">Uliginosibacterium paludis</name>
    <dbReference type="NCBI Taxonomy" id="1615952"/>
    <lineage>
        <taxon>Bacteria</taxon>
        <taxon>Pseudomonadati</taxon>
        <taxon>Pseudomonadota</taxon>
        <taxon>Betaproteobacteria</taxon>
        <taxon>Rhodocyclales</taxon>
        <taxon>Zoogloeaceae</taxon>
        <taxon>Uliginosibacterium</taxon>
    </lineage>
</organism>
<evidence type="ECO:0000256" key="2">
    <source>
        <dbReference type="ARBA" id="ARBA00022529"/>
    </source>
</evidence>
<keyword evidence="7" id="KW-0812">Transmembrane</keyword>
<keyword evidence="5 6" id="KW-0326">Glycosidase</keyword>
<dbReference type="InterPro" id="IPR051018">
    <property type="entry name" value="Bacteriophage_GH24"/>
</dbReference>
<evidence type="ECO:0000256" key="6">
    <source>
        <dbReference type="RuleBase" id="RU003788"/>
    </source>
</evidence>
<dbReference type="SUPFAM" id="SSF53955">
    <property type="entry name" value="Lysozyme-like"/>
    <property type="match status" value="1"/>
</dbReference>
<dbReference type="InterPro" id="IPR034690">
    <property type="entry name" value="Endolysin_T4_type"/>
</dbReference>
<keyword evidence="2 6" id="KW-0929">Antimicrobial</keyword>
<dbReference type="EC" id="3.2.1.17" evidence="6"/>
<evidence type="ECO:0000256" key="5">
    <source>
        <dbReference type="ARBA" id="ARBA00023295"/>
    </source>
</evidence>
<reference evidence="8 9" key="1">
    <citation type="submission" date="2024-07" db="EMBL/GenBank/DDBJ databases">
        <title>Uliginosibacterium paludis KCTC:42655.</title>
        <authorList>
            <person name="Kim M.K."/>
        </authorList>
    </citation>
    <scope>NUCLEOTIDE SEQUENCE [LARGE SCALE GENOMIC DNA]</scope>
    <source>
        <strain evidence="8 9">KCTC 42655</strain>
    </source>
</reference>
<evidence type="ECO:0000256" key="4">
    <source>
        <dbReference type="ARBA" id="ARBA00022801"/>
    </source>
</evidence>
<dbReference type="InterPro" id="IPR023347">
    <property type="entry name" value="Lysozyme_dom_sf"/>
</dbReference>
<protein>
    <recommendedName>
        <fullName evidence="6">Lysozyme</fullName>
        <ecNumber evidence="6">3.2.1.17</ecNumber>
    </recommendedName>
</protein>
<comment type="caution">
    <text evidence="8">The sequence shown here is derived from an EMBL/GenBank/DDBJ whole genome shotgun (WGS) entry which is preliminary data.</text>
</comment>
<name>A0ABV2CUJ2_9RHOO</name>
<dbReference type="Gene3D" id="1.10.530.40">
    <property type="match status" value="1"/>
</dbReference>